<keyword evidence="3" id="KW-1185">Reference proteome</keyword>
<name>A0A409X488_PSICY</name>
<sequence>MADFQSPQRRLSKATMRGGGMMSTQLRKIPTPVALAIGILFARLLPWTTRAYTLQDPPAEPAAHSAADARPACADPRPAHHALAALHQRVHAQFAAALRPTGAGTVRPARRAQPTHGALLAVRPPGGSAAELDHGATVRRDLQASEHKYFFAINLYNSLRNPTHSRQEIKDARKQCFNAGPTGKGIAAGRLLLDQDNKVFDEMAHNEFYLSQRDMLFALFTAVDGLNSGPDYLFFPGAATDD</sequence>
<dbReference type="EMBL" id="NHYD01002687">
    <property type="protein sequence ID" value="PPQ85557.1"/>
    <property type="molecule type" value="Genomic_DNA"/>
</dbReference>
<dbReference type="AlphaFoldDB" id="A0A409X488"/>
<dbReference type="Proteomes" id="UP000283269">
    <property type="component" value="Unassembled WGS sequence"/>
</dbReference>
<dbReference type="InParanoid" id="A0A409X488"/>
<proteinExistence type="predicted"/>
<protein>
    <submittedName>
        <fullName evidence="2">Uncharacterized protein</fullName>
    </submittedName>
</protein>
<feature type="region of interest" description="Disordered" evidence="1">
    <location>
        <begin position="1"/>
        <end position="20"/>
    </location>
</feature>
<evidence type="ECO:0000256" key="1">
    <source>
        <dbReference type="SAM" id="MobiDB-lite"/>
    </source>
</evidence>
<evidence type="ECO:0000313" key="3">
    <source>
        <dbReference type="Proteomes" id="UP000283269"/>
    </source>
</evidence>
<dbReference type="STRING" id="93625.A0A409X488"/>
<comment type="caution">
    <text evidence="2">The sequence shown here is derived from an EMBL/GenBank/DDBJ whole genome shotgun (WGS) entry which is preliminary data.</text>
</comment>
<evidence type="ECO:0000313" key="2">
    <source>
        <dbReference type="EMBL" id="PPQ85557.1"/>
    </source>
</evidence>
<gene>
    <name evidence="2" type="ORF">CVT25_006727</name>
</gene>
<accession>A0A409X488</accession>
<reference evidence="2 3" key="1">
    <citation type="journal article" date="2018" name="Evol. Lett.">
        <title>Horizontal gene cluster transfer increased hallucinogenic mushroom diversity.</title>
        <authorList>
            <person name="Reynolds H.T."/>
            <person name="Vijayakumar V."/>
            <person name="Gluck-Thaler E."/>
            <person name="Korotkin H.B."/>
            <person name="Matheny P.B."/>
            <person name="Slot J.C."/>
        </authorList>
    </citation>
    <scope>NUCLEOTIDE SEQUENCE [LARGE SCALE GENOMIC DNA]</scope>
    <source>
        <strain evidence="2 3">2631</strain>
    </source>
</reference>
<organism evidence="2 3">
    <name type="scientific">Psilocybe cyanescens</name>
    <dbReference type="NCBI Taxonomy" id="93625"/>
    <lineage>
        <taxon>Eukaryota</taxon>
        <taxon>Fungi</taxon>
        <taxon>Dikarya</taxon>
        <taxon>Basidiomycota</taxon>
        <taxon>Agaricomycotina</taxon>
        <taxon>Agaricomycetes</taxon>
        <taxon>Agaricomycetidae</taxon>
        <taxon>Agaricales</taxon>
        <taxon>Agaricineae</taxon>
        <taxon>Strophariaceae</taxon>
        <taxon>Psilocybe</taxon>
    </lineage>
</organism>